<keyword evidence="2" id="KW-0472">Membrane</keyword>
<evidence type="ECO:0000256" key="1">
    <source>
        <dbReference type="SAM" id="MobiDB-lite"/>
    </source>
</evidence>
<accession>A0ABS1JPP2</accession>
<keyword evidence="2" id="KW-1133">Transmembrane helix</keyword>
<dbReference type="Proteomes" id="UP000622707">
    <property type="component" value="Unassembled WGS sequence"/>
</dbReference>
<dbReference type="EMBL" id="JAEQND010000007">
    <property type="protein sequence ID" value="MBL0426222.1"/>
    <property type="molecule type" value="Genomic_DNA"/>
</dbReference>
<keyword evidence="4" id="KW-1185">Reference proteome</keyword>
<keyword evidence="2" id="KW-0812">Transmembrane</keyword>
<comment type="caution">
    <text evidence="3">The sequence shown here is derived from an EMBL/GenBank/DDBJ whole genome shotgun (WGS) entry which is preliminary data.</text>
</comment>
<name>A0ABS1JPP2_9BURK</name>
<feature type="compositionally biased region" description="Basic and acidic residues" evidence="1">
    <location>
        <begin position="26"/>
        <end position="35"/>
    </location>
</feature>
<protein>
    <submittedName>
        <fullName evidence="3">Uncharacterized protein</fullName>
    </submittedName>
</protein>
<evidence type="ECO:0000256" key="2">
    <source>
        <dbReference type="SAM" id="Phobius"/>
    </source>
</evidence>
<dbReference type="RefSeq" id="WP_201690266.1">
    <property type="nucleotide sequence ID" value="NZ_JAEQND010000007.1"/>
</dbReference>
<feature type="region of interest" description="Disordered" evidence="1">
    <location>
        <begin position="1"/>
        <end position="35"/>
    </location>
</feature>
<organism evidence="3 4">
    <name type="scientific">Ramlibacter alkalitolerans</name>
    <dbReference type="NCBI Taxonomy" id="2039631"/>
    <lineage>
        <taxon>Bacteria</taxon>
        <taxon>Pseudomonadati</taxon>
        <taxon>Pseudomonadota</taxon>
        <taxon>Betaproteobacteria</taxon>
        <taxon>Burkholderiales</taxon>
        <taxon>Comamonadaceae</taxon>
        <taxon>Ramlibacter</taxon>
    </lineage>
</organism>
<sequence>MFASSHYPPLAAEPEAQAPCAPVPEDEGRHSEESRRATAAVLLPRGKPGAWLLLLVACCAFVVVEAIALRLA</sequence>
<feature type="transmembrane region" description="Helical" evidence="2">
    <location>
        <begin position="50"/>
        <end position="69"/>
    </location>
</feature>
<proteinExistence type="predicted"/>
<feature type="compositionally biased region" description="Low complexity" evidence="1">
    <location>
        <begin position="8"/>
        <end position="20"/>
    </location>
</feature>
<evidence type="ECO:0000313" key="3">
    <source>
        <dbReference type="EMBL" id="MBL0426222.1"/>
    </source>
</evidence>
<reference evidence="3 4" key="1">
    <citation type="journal article" date="2017" name="Int. J. Syst. Evol. Microbiol.">
        <title>Ramlibacter alkalitolerans sp. nov., alkali-tolerant bacterium isolated from soil of ginseng.</title>
        <authorList>
            <person name="Lee D.H."/>
            <person name="Cha C.J."/>
        </authorList>
    </citation>
    <scope>NUCLEOTIDE SEQUENCE [LARGE SCALE GENOMIC DNA]</scope>
    <source>
        <strain evidence="3 4">KACC 19305</strain>
    </source>
</reference>
<evidence type="ECO:0000313" key="4">
    <source>
        <dbReference type="Proteomes" id="UP000622707"/>
    </source>
</evidence>
<gene>
    <name evidence="3" type="ORF">JI746_13995</name>
</gene>